<proteinExistence type="inferred from homology"/>
<name>A0ABM1Z4P1_AEDAL</name>
<organism evidence="12 13">
    <name type="scientific">Aedes albopictus</name>
    <name type="common">Asian tiger mosquito</name>
    <name type="synonym">Stegomyia albopicta</name>
    <dbReference type="NCBI Taxonomy" id="7160"/>
    <lineage>
        <taxon>Eukaryota</taxon>
        <taxon>Metazoa</taxon>
        <taxon>Ecdysozoa</taxon>
        <taxon>Arthropoda</taxon>
        <taxon>Hexapoda</taxon>
        <taxon>Insecta</taxon>
        <taxon>Pterygota</taxon>
        <taxon>Neoptera</taxon>
        <taxon>Endopterygota</taxon>
        <taxon>Diptera</taxon>
        <taxon>Nematocera</taxon>
        <taxon>Culicoidea</taxon>
        <taxon>Culicidae</taxon>
        <taxon>Culicinae</taxon>
        <taxon>Aedini</taxon>
        <taxon>Aedes</taxon>
        <taxon>Stegomyia</taxon>
    </lineage>
</organism>
<evidence type="ECO:0000256" key="3">
    <source>
        <dbReference type="ARBA" id="ARBA00004637"/>
    </source>
</evidence>
<evidence type="ECO:0000256" key="9">
    <source>
        <dbReference type="ARBA" id="ARBA00023128"/>
    </source>
</evidence>
<evidence type="ECO:0000256" key="4">
    <source>
        <dbReference type="ARBA" id="ARBA00007372"/>
    </source>
</evidence>
<keyword evidence="10" id="KW-0472">Membrane</keyword>
<keyword evidence="8" id="KW-0249">Electron transport</keyword>
<evidence type="ECO:0000256" key="11">
    <source>
        <dbReference type="ARBA" id="ARBA00023157"/>
    </source>
</evidence>
<dbReference type="Pfam" id="PF10200">
    <property type="entry name" value="Ndufs5"/>
    <property type="match status" value="1"/>
</dbReference>
<dbReference type="Proteomes" id="UP000069940">
    <property type="component" value="Unassembled WGS sequence"/>
</dbReference>
<sequence>MSLVVCMHGPFDRLPSFCVSSLQCRSCEFLRMSLGPFFRSPFTDLTASMVNFQQYDKCGELEMASIDCLEAYGTVKGSEKCANILADFQECAFMNLQMKRFQAMRLERHRQGLMGERKPSEYYAKAPRVDAY</sequence>
<keyword evidence="5" id="KW-0813">Transport</keyword>
<dbReference type="PANTHER" id="PTHR21268">
    <property type="entry name" value="NADH DEHYDROGENASE [UBIQUINONE] IRON-SULFUR PROTEIN 5"/>
    <property type="match status" value="1"/>
</dbReference>
<evidence type="ECO:0000313" key="12">
    <source>
        <dbReference type="EnsemblMetazoa" id="AALFPA23_015039.P21802"/>
    </source>
</evidence>
<keyword evidence="7" id="KW-0999">Mitochondrion inner membrane</keyword>
<dbReference type="InterPro" id="IPR019342">
    <property type="entry name" value="NADH_UbQ_OxRdtase_FeS-su5"/>
</dbReference>
<dbReference type="EnsemblMetazoa" id="AALFPA23_015039.R21802">
    <property type="protein sequence ID" value="AALFPA23_015039.P21802"/>
    <property type="gene ID" value="AALFPA23_015039"/>
</dbReference>
<evidence type="ECO:0000256" key="5">
    <source>
        <dbReference type="ARBA" id="ARBA00022448"/>
    </source>
</evidence>
<evidence type="ECO:0000256" key="1">
    <source>
        <dbReference type="ARBA" id="ARBA00003195"/>
    </source>
</evidence>
<evidence type="ECO:0000256" key="7">
    <source>
        <dbReference type="ARBA" id="ARBA00022792"/>
    </source>
</evidence>
<evidence type="ECO:0000256" key="10">
    <source>
        <dbReference type="ARBA" id="ARBA00023136"/>
    </source>
</evidence>
<protein>
    <recommendedName>
        <fullName evidence="14">Complex I-15 kDa</fullName>
    </recommendedName>
</protein>
<evidence type="ECO:0000256" key="2">
    <source>
        <dbReference type="ARBA" id="ARBA00004569"/>
    </source>
</evidence>
<keyword evidence="11" id="KW-1015">Disulfide bond</keyword>
<comment type="similarity">
    <text evidence="4">Belongs to the complex I NDUFS5 subunit family.</text>
</comment>
<comment type="subcellular location">
    <subcellularLocation>
        <location evidence="3">Mitochondrion inner membrane</location>
        <topology evidence="3">Peripheral membrane protein</topology>
    </subcellularLocation>
    <subcellularLocation>
        <location evidence="2">Mitochondrion intermembrane space</location>
    </subcellularLocation>
</comment>
<evidence type="ECO:0008006" key="14">
    <source>
        <dbReference type="Google" id="ProtNLM"/>
    </source>
</evidence>
<evidence type="ECO:0000313" key="13">
    <source>
        <dbReference type="Proteomes" id="UP000069940"/>
    </source>
</evidence>
<evidence type="ECO:0000256" key="8">
    <source>
        <dbReference type="ARBA" id="ARBA00022982"/>
    </source>
</evidence>
<accession>A0ABM1Z4P1</accession>
<reference evidence="12" key="2">
    <citation type="submission" date="2025-05" db="UniProtKB">
        <authorList>
            <consortium name="EnsemblMetazoa"/>
        </authorList>
    </citation>
    <scope>IDENTIFICATION</scope>
    <source>
        <strain evidence="12">Foshan</strain>
    </source>
</reference>
<keyword evidence="9" id="KW-0496">Mitochondrion</keyword>
<reference evidence="13" key="1">
    <citation type="journal article" date="2015" name="Proc. Natl. Acad. Sci. U.S.A.">
        <title>Genome sequence of the Asian Tiger mosquito, Aedes albopictus, reveals insights into its biology, genetics, and evolution.</title>
        <authorList>
            <person name="Chen X.G."/>
            <person name="Jiang X."/>
            <person name="Gu J."/>
            <person name="Xu M."/>
            <person name="Wu Y."/>
            <person name="Deng Y."/>
            <person name="Zhang C."/>
            <person name="Bonizzoni M."/>
            <person name="Dermauw W."/>
            <person name="Vontas J."/>
            <person name="Armbruster P."/>
            <person name="Huang X."/>
            <person name="Yang Y."/>
            <person name="Zhang H."/>
            <person name="He W."/>
            <person name="Peng H."/>
            <person name="Liu Y."/>
            <person name="Wu K."/>
            <person name="Chen J."/>
            <person name="Lirakis M."/>
            <person name="Topalis P."/>
            <person name="Van Leeuwen T."/>
            <person name="Hall A.B."/>
            <person name="Jiang X."/>
            <person name="Thorpe C."/>
            <person name="Mueller R.L."/>
            <person name="Sun C."/>
            <person name="Waterhouse R.M."/>
            <person name="Yan G."/>
            <person name="Tu Z.J."/>
            <person name="Fang X."/>
            <person name="James A.A."/>
        </authorList>
    </citation>
    <scope>NUCLEOTIDE SEQUENCE [LARGE SCALE GENOMIC DNA]</scope>
    <source>
        <strain evidence="13">Foshan</strain>
    </source>
</reference>
<dbReference type="GeneID" id="109419050"/>
<dbReference type="PANTHER" id="PTHR21268:SF2">
    <property type="entry name" value="NADH DEHYDROGENASE [UBIQUINONE] IRON-SULFUR PROTEIN 5"/>
    <property type="match status" value="1"/>
</dbReference>
<evidence type="ECO:0000256" key="6">
    <source>
        <dbReference type="ARBA" id="ARBA00022660"/>
    </source>
</evidence>
<comment type="function">
    <text evidence="1">Accessory subunit of the mitochondrial membrane respiratory chain NADH dehydrogenase (Complex I), that is believed not to be involved in catalysis. Complex I functions in the transfer of electrons from NADH to the respiratory chain. The immediate electron acceptor for the enzyme is believed to be ubiquinone.</text>
</comment>
<keyword evidence="6" id="KW-0679">Respiratory chain</keyword>
<keyword evidence="13" id="KW-1185">Reference proteome</keyword>
<dbReference type="RefSeq" id="XP_019548805.2">
    <property type="nucleotide sequence ID" value="XM_019693260.3"/>
</dbReference>